<dbReference type="KEGG" id="schf:IPT68_24930"/>
<dbReference type="EMBL" id="CP063374">
    <property type="protein sequence ID" value="QOV43005.1"/>
    <property type="molecule type" value="Genomic_DNA"/>
</dbReference>
<evidence type="ECO:0000313" key="4">
    <source>
        <dbReference type="Proteomes" id="UP000594008"/>
    </source>
</evidence>
<reference evidence="3 4" key="1">
    <citation type="submission" date="2020-10" db="EMBL/GenBank/DDBJ databases">
        <title>Streptomyces chromofuscus complate genome analysis.</title>
        <authorList>
            <person name="Anwar N."/>
        </authorList>
    </citation>
    <scope>NUCLEOTIDE SEQUENCE [LARGE SCALE GENOMIC DNA]</scope>
    <source>
        <strain evidence="3 4">DSM 40273</strain>
    </source>
</reference>
<dbReference type="InterPro" id="IPR038721">
    <property type="entry name" value="IS701-like_DDE_dom"/>
</dbReference>
<dbReference type="Proteomes" id="UP000594008">
    <property type="component" value="Chromosome"/>
</dbReference>
<feature type="compositionally biased region" description="Low complexity" evidence="1">
    <location>
        <begin position="256"/>
        <end position="268"/>
    </location>
</feature>
<evidence type="ECO:0000256" key="1">
    <source>
        <dbReference type="SAM" id="MobiDB-lite"/>
    </source>
</evidence>
<dbReference type="Pfam" id="PF13546">
    <property type="entry name" value="DDE_5"/>
    <property type="match status" value="1"/>
</dbReference>
<feature type="region of interest" description="Disordered" evidence="1">
    <location>
        <begin position="213"/>
        <end position="268"/>
    </location>
</feature>
<dbReference type="AlphaFoldDB" id="A0A7M2T530"/>
<dbReference type="RefSeq" id="WP_189696596.1">
    <property type="nucleotide sequence ID" value="NZ_CP063374.1"/>
</dbReference>
<organism evidence="3 4">
    <name type="scientific">Streptomyces chromofuscus</name>
    <dbReference type="NCBI Taxonomy" id="42881"/>
    <lineage>
        <taxon>Bacteria</taxon>
        <taxon>Bacillati</taxon>
        <taxon>Actinomycetota</taxon>
        <taxon>Actinomycetes</taxon>
        <taxon>Kitasatosporales</taxon>
        <taxon>Streptomycetaceae</taxon>
        <taxon>Streptomyces</taxon>
    </lineage>
</organism>
<feature type="domain" description="Transposase IS701-like DDE" evidence="2">
    <location>
        <begin position="19"/>
        <end position="189"/>
    </location>
</feature>
<name>A0A7M2T530_STRCW</name>
<accession>A0A7M2T530</accession>
<evidence type="ECO:0000259" key="2">
    <source>
        <dbReference type="Pfam" id="PF13546"/>
    </source>
</evidence>
<protein>
    <submittedName>
        <fullName evidence="3">Transposase</fullName>
    </submittedName>
</protein>
<evidence type="ECO:0000313" key="3">
    <source>
        <dbReference type="EMBL" id="QOV43005.1"/>
    </source>
</evidence>
<feature type="compositionally biased region" description="Low complexity" evidence="1">
    <location>
        <begin position="216"/>
        <end position="246"/>
    </location>
</feature>
<gene>
    <name evidence="3" type="ORF">IPT68_24930</name>
</gene>
<sequence>MLPGLTVPSSLLVLLQVVRPCFTAPTFRTFSALVTGLIVQTGRRTVVGILLGAGLTRLWPHDRAHYFFAKARWSPDQIGLVLARLLVDRFLPEDAALEVAVDDTLFKRRGKKVFGAAWQHDGSAAGPKATGFGNNWVVLGLLVPMPFLPRPVCLPVLARLWRPGHEVSKVDLARELVGVLLAAFPHRRLHLVGDAATTAERCAICPHAAPGPAGCSATASSTPRPRRPPAAAGTRPGKANAWAARARSPKPPSSPGTPSSATAAPRAY</sequence>
<keyword evidence="4" id="KW-1185">Reference proteome</keyword>
<proteinExistence type="predicted"/>